<evidence type="ECO:0000256" key="4">
    <source>
        <dbReference type="ARBA" id="ARBA00022461"/>
    </source>
</evidence>
<feature type="transmembrane region" description="Helical" evidence="13">
    <location>
        <begin position="35"/>
        <end position="56"/>
    </location>
</feature>
<evidence type="ECO:0000256" key="6">
    <source>
        <dbReference type="ARBA" id="ARBA00022989"/>
    </source>
</evidence>
<dbReference type="GO" id="GO:0005886">
    <property type="term" value="C:plasma membrane"/>
    <property type="evidence" value="ECO:0007669"/>
    <property type="project" value="TreeGrafter"/>
</dbReference>
<accession>A0AAV1K4A2</accession>
<evidence type="ECO:0000256" key="10">
    <source>
        <dbReference type="ARBA" id="ARBA00023201"/>
    </source>
</evidence>
<keyword evidence="8 12" id="KW-0406">Ion transport</keyword>
<keyword evidence="6 13" id="KW-1133">Transmembrane helix</keyword>
<evidence type="ECO:0000256" key="11">
    <source>
        <dbReference type="ARBA" id="ARBA00023303"/>
    </source>
</evidence>
<evidence type="ECO:0000256" key="5">
    <source>
        <dbReference type="ARBA" id="ARBA00022692"/>
    </source>
</evidence>
<keyword evidence="7" id="KW-0915">Sodium</keyword>
<evidence type="ECO:0000256" key="9">
    <source>
        <dbReference type="ARBA" id="ARBA00023136"/>
    </source>
</evidence>
<name>A0AAV1K4A2_9NEOP</name>
<proteinExistence type="inferred from homology"/>
<keyword evidence="11 12" id="KW-0407">Ion channel</keyword>
<keyword evidence="5 12" id="KW-0812">Transmembrane</keyword>
<dbReference type="Proteomes" id="UP001314205">
    <property type="component" value="Unassembled WGS sequence"/>
</dbReference>
<evidence type="ECO:0000313" key="15">
    <source>
        <dbReference type="Proteomes" id="UP001314205"/>
    </source>
</evidence>
<gene>
    <name evidence="14" type="ORF">PARMNEM_LOCUS125</name>
</gene>
<dbReference type="AlphaFoldDB" id="A0AAV1K4A2"/>
<comment type="caution">
    <text evidence="14">The sequence shown here is derived from an EMBL/GenBank/DDBJ whole genome shotgun (WGS) entry which is preliminary data.</text>
</comment>
<keyword evidence="3 12" id="KW-0813">Transport</keyword>
<evidence type="ECO:0000256" key="1">
    <source>
        <dbReference type="ARBA" id="ARBA00004141"/>
    </source>
</evidence>
<keyword evidence="15" id="KW-1185">Reference proteome</keyword>
<evidence type="ECO:0000256" key="3">
    <source>
        <dbReference type="ARBA" id="ARBA00022448"/>
    </source>
</evidence>
<dbReference type="PANTHER" id="PTHR11690:SF300">
    <property type="entry name" value="PICKPOCKET PROTEIN 19"/>
    <property type="match status" value="1"/>
</dbReference>
<keyword evidence="9 13" id="KW-0472">Membrane</keyword>
<organism evidence="14 15">
    <name type="scientific">Parnassius mnemosyne</name>
    <name type="common">clouded apollo</name>
    <dbReference type="NCBI Taxonomy" id="213953"/>
    <lineage>
        <taxon>Eukaryota</taxon>
        <taxon>Metazoa</taxon>
        <taxon>Ecdysozoa</taxon>
        <taxon>Arthropoda</taxon>
        <taxon>Hexapoda</taxon>
        <taxon>Insecta</taxon>
        <taxon>Pterygota</taxon>
        <taxon>Neoptera</taxon>
        <taxon>Endopterygota</taxon>
        <taxon>Lepidoptera</taxon>
        <taxon>Glossata</taxon>
        <taxon>Ditrysia</taxon>
        <taxon>Papilionoidea</taxon>
        <taxon>Papilionidae</taxon>
        <taxon>Parnassiinae</taxon>
        <taxon>Parnassini</taxon>
        <taxon>Parnassius</taxon>
        <taxon>Driopa</taxon>
    </lineage>
</organism>
<evidence type="ECO:0000256" key="8">
    <source>
        <dbReference type="ARBA" id="ARBA00023065"/>
    </source>
</evidence>
<evidence type="ECO:0000256" key="13">
    <source>
        <dbReference type="SAM" id="Phobius"/>
    </source>
</evidence>
<feature type="transmembrane region" description="Helical" evidence="13">
    <location>
        <begin position="384"/>
        <end position="416"/>
    </location>
</feature>
<comment type="similarity">
    <text evidence="2 12">Belongs to the amiloride-sensitive sodium channel (TC 1.A.6) family.</text>
</comment>
<evidence type="ECO:0000256" key="12">
    <source>
        <dbReference type="RuleBase" id="RU000679"/>
    </source>
</evidence>
<dbReference type="GO" id="GO:0015280">
    <property type="term" value="F:ligand-gated sodium channel activity"/>
    <property type="evidence" value="ECO:0007669"/>
    <property type="project" value="TreeGrafter"/>
</dbReference>
<keyword evidence="10 12" id="KW-0739">Sodium transport</keyword>
<evidence type="ECO:0000256" key="2">
    <source>
        <dbReference type="ARBA" id="ARBA00007193"/>
    </source>
</evidence>
<evidence type="ECO:0000256" key="7">
    <source>
        <dbReference type="ARBA" id="ARBA00023053"/>
    </source>
</evidence>
<dbReference type="EMBL" id="CAVLGL010000001">
    <property type="protein sequence ID" value="CAK1577971.1"/>
    <property type="molecule type" value="Genomic_DNA"/>
</dbReference>
<protein>
    <submittedName>
        <fullName evidence="14">Uncharacterized protein</fullName>
    </submittedName>
</protein>
<dbReference type="PANTHER" id="PTHR11690">
    <property type="entry name" value="AMILORIDE-SENSITIVE SODIUM CHANNEL-RELATED"/>
    <property type="match status" value="1"/>
</dbReference>
<dbReference type="InterPro" id="IPR001873">
    <property type="entry name" value="ENaC"/>
</dbReference>
<dbReference type="Pfam" id="PF00858">
    <property type="entry name" value="ASC"/>
    <property type="match status" value="1"/>
</dbReference>
<sequence length="439" mass="49484">MVKCSVFTDTIRQFYRTTTLHGFKYLCSDFFIDRVCWMVCCCASACCAGVLCAVLWQRFAAVPALITLQELRTDQQLLDLSIIAACPSAGSIAQLFEQNLVTDAEIRRRLPSILSLVLRRKPLADSQVTLLDRALSVNNLTLTEALFRLVPACGTLIRTCRWLTVTLPCADIFKKEMTHWGVCCVMRPNQIQMANIVTSQLQRTRRLLIAMQLSNKTHLDGCKIFTKYPREELMEPTSLTPGYNYFGYLSFVSTLDNKVLKDRCIYSELYTKSNCMIQCVEKNCGCSDPLQLNDINNTSALPTCNVTNMNCLRTHKGKENLSCSCLPSCSKVTTDFSLEFSRINSIANSFESIYTGLNESLTIVFNLHIMTGYSKKFVVNPTEIWITLLSSLGGVFNMFLGVGLFSALEFLFLIFVKLPQAIRKSTEMAKPRDITRQNV</sequence>
<comment type="subcellular location">
    <subcellularLocation>
        <location evidence="1">Membrane</location>
        <topology evidence="1">Multi-pass membrane protein</topology>
    </subcellularLocation>
</comment>
<evidence type="ECO:0000313" key="14">
    <source>
        <dbReference type="EMBL" id="CAK1577971.1"/>
    </source>
</evidence>
<reference evidence="14 15" key="1">
    <citation type="submission" date="2023-11" db="EMBL/GenBank/DDBJ databases">
        <authorList>
            <person name="Hedman E."/>
            <person name="Englund M."/>
            <person name="Stromberg M."/>
            <person name="Nyberg Akerstrom W."/>
            <person name="Nylinder S."/>
            <person name="Jareborg N."/>
            <person name="Kallberg Y."/>
            <person name="Kronander E."/>
        </authorList>
    </citation>
    <scope>NUCLEOTIDE SEQUENCE [LARGE SCALE GENOMIC DNA]</scope>
</reference>
<keyword evidence="4 12" id="KW-0894">Sodium channel</keyword>